<dbReference type="PATRIC" id="fig|135826.4.peg.2778"/>
<dbReference type="Pfam" id="PF20251">
    <property type="entry name" value="Big_14"/>
    <property type="match status" value="1"/>
</dbReference>
<feature type="chain" id="PRO_5039475013" description="Bacterial Ig-like domain-containing protein" evidence="1">
    <location>
        <begin position="25"/>
        <end position="156"/>
    </location>
</feature>
<keyword evidence="1" id="KW-0732">Signal</keyword>
<comment type="caution">
    <text evidence="3">The sequence shown here is derived from an EMBL/GenBank/DDBJ whole genome shotgun (WGS) entry which is preliminary data.</text>
</comment>
<dbReference type="PROSITE" id="PS51257">
    <property type="entry name" value="PROKAR_LIPOPROTEIN"/>
    <property type="match status" value="1"/>
</dbReference>
<feature type="signal peptide" evidence="1">
    <location>
        <begin position="1"/>
        <end position="24"/>
    </location>
</feature>
<proteinExistence type="predicted"/>
<evidence type="ECO:0000256" key="1">
    <source>
        <dbReference type="SAM" id="SignalP"/>
    </source>
</evidence>
<dbReference type="EMBL" id="JXRQ01000025">
    <property type="protein sequence ID" value="KIL46667.1"/>
    <property type="molecule type" value="Genomic_DNA"/>
</dbReference>
<dbReference type="OrthoDB" id="9779098at2"/>
<name>A0A0C2VCK3_9BACL</name>
<keyword evidence="4" id="KW-1185">Reference proteome</keyword>
<reference evidence="3 4" key="1">
    <citation type="submission" date="2015-01" db="EMBL/GenBank/DDBJ databases">
        <title>Genome sequence of Jeotgalibacillus alimentarius.</title>
        <authorList>
            <person name="Goh K.M."/>
            <person name="Chan K.-G."/>
            <person name="Yaakop A.S."/>
            <person name="Ee R."/>
            <person name="Gan H.M."/>
            <person name="Chan C.S."/>
        </authorList>
    </citation>
    <scope>NUCLEOTIDE SEQUENCE [LARGE SCALE GENOMIC DNA]</scope>
    <source>
        <strain evidence="3 4">YKJ-13</strain>
    </source>
</reference>
<dbReference type="InterPro" id="IPR046878">
    <property type="entry name" value="Big_14"/>
</dbReference>
<protein>
    <recommendedName>
        <fullName evidence="2">Bacterial Ig-like domain-containing protein</fullName>
    </recommendedName>
</protein>
<dbReference type="Proteomes" id="UP000031950">
    <property type="component" value="Unassembled WGS sequence"/>
</dbReference>
<sequence length="156" mass="17380">MTKLHILSGVLLMLLLAGCSTTNAEEADWEPSEVEDVNTLEGVSMKVKEGSVTSKGAIVVIKNDSGREVMYGNAYILEKKVNGEWFEVPITVEGEYGFTAIGYSIAPGSSAEKEMEWDWLYGELNKGEYRILKGINYSESESFKKRNYLSAEFTIK</sequence>
<dbReference type="AlphaFoldDB" id="A0A0C2VCK3"/>
<evidence type="ECO:0000259" key="2">
    <source>
        <dbReference type="Pfam" id="PF20251"/>
    </source>
</evidence>
<evidence type="ECO:0000313" key="3">
    <source>
        <dbReference type="EMBL" id="KIL46667.1"/>
    </source>
</evidence>
<dbReference type="RefSeq" id="WP_052474252.1">
    <property type="nucleotide sequence ID" value="NZ_JXRQ01000025.1"/>
</dbReference>
<gene>
    <name evidence="3" type="ORF">KP77_27940</name>
</gene>
<dbReference type="STRING" id="135826.KP77_27940"/>
<organism evidence="3 4">
    <name type="scientific">Jeotgalibacillus alimentarius</name>
    <dbReference type="NCBI Taxonomy" id="135826"/>
    <lineage>
        <taxon>Bacteria</taxon>
        <taxon>Bacillati</taxon>
        <taxon>Bacillota</taxon>
        <taxon>Bacilli</taxon>
        <taxon>Bacillales</taxon>
        <taxon>Caryophanaceae</taxon>
        <taxon>Jeotgalibacillus</taxon>
    </lineage>
</organism>
<feature type="domain" description="Bacterial Ig-like" evidence="2">
    <location>
        <begin position="41"/>
        <end position="145"/>
    </location>
</feature>
<evidence type="ECO:0000313" key="4">
    <source>
        <dbReference type="Proteomes" id="UP000031950"/>
    </source>
</evidence>
<accession>A0A0C2VCK3</accession>